<dbReference type="FunFam" id="3.40.50.300:FF:000011">
    <property type="entry name" value="Putative ABC transporter ATP-binding component"/>
    <property type="match status" value="1"/>
</dbReference>
<dbReference type="OrthoDB" id="9762051at2"/>
<feature type="region of interest" description="Disordered" evidence="6">
    <location>
        <begin position="527"/>
        <end position="558"/>
    </location>
</feature>
<dbReference type="Proteomes" id="UP000002943">
    <property type="component" value="Unassembled WGS sequence"/>
</dbReference>
<comment type="caution">
    <text evidence="8">The sequence shown here is derived from an EMBL/GenBank/DDBJ whole genome shotgun (WGS) entry which is preliminary data.</text>
</comment>
<dbReference type="CDD" id="cd03221">
    <property type="entry name" value="ABCF_EF-3"/>
    <property type="match status" value="2"/>
</dbReference>
<organism evidence="8 9">
    <name type="scientific">Vibrio caribbeanicus ATCC BAA-2122</name>
    <dbReference type="NCBI Taxonomy" id="796620"/>
    <lineage>
        <taxon>Bacteria</taxon>
        <taxon>Pseudomonadati</taxon>
        <taxon>Pseudomonadota</taxon>
        <taxon>Gammaproteobacteria</taxon>
        <taxon>Vibrionales</taxon>
        <taxon>Vibrionaceae</taxon>
        <taxon>Vibrio</taxon>
    </lineage>
</organism>
<dbReference type="PROSITE" id="PS50893">
    <property type="entry name" value="ABC_TRANSPORTER_2"/>
    <property type="match status" value="2"/>
</dbReference>
<dbReference type="SMART" id="SM00382">
    <property type="entry name" value="AAA"/>
    <property type="match status" value="2"/>
</dbReference>
<dbReference type="EMBL" id="AEIU01000099">
    <property type="protein sequence ID" value="EFP95178.1"/>
    <property type="molecule type" value="Genomic_DNA"/>
</dbReference>
<evidence type="ECO:0000313" key="9">
    <source>
        <dbReference type="Proteomes" id="UP000002943"/>
    </source>
</evidence>
<dbReference type="PANTHER" id="PTHR19211:SF14">
    <property type="entry name" value="ATP-BINDING CASSETTE SUB-FAMILY F MEMBER 1"/>
    <property type="match status" value="1"/>
</dbReference>
<evidence type="ECO:0000256" key="1">
    <source>
        <dbReference type="ARBA" id="ARBA00022737"/>
    </source>
</evidence>
<comment type="similarity">
    <text evidence="4">Belongs to the ABC transporter superfamily. ABCF family. YheS subfamily.</text>
</comment>
<evidence type="ECO:0000256" key="2">
    <source>
        <dbReference type="ARBA" id="ARBA00022741"/>
    </source>
</evidence>
<accession>E3BP46</accession>
<dbReference type="InterPro" id="IPR003593">
    <property type="entry name" value="AAA+_ATPase"/>
</dbReference>
<dbReference type="InterPro" id="IPR027417">
    <property type="entry name" value="P-loop_NTPase"/>
</dbReference>
<name>E3BP46_9VIBR</name>
<feature type="domain" description="ABC transporter" evidence="7">
    <location>
        <begin position="2"/>
        <end position="246"/>
    </location>
</feature>
<dbReference type="GO" id="GO:0005524">
    <property type="term" value="F:ATP binding"/>
    <property type="evidence" value="ECO:0007669"/>
    <property type="project" value="UniProtKB-KW"/>
</dbReference>
<gene>
    <name evidence="8" type="ORF">VIBC2010_19415</name>
</gene>
<dbReference type="InterPro" id="IPR032781">
    <property type="entry name" value="ABC_tran_Xtn"/>
</dbReference>
<protein>
    <recommendedName>
        <fullName evidence="5">Probable ATP-binding protein YheS</fullName>
    </recommendedName>
</protein>
<dbReference type="Pfam" id="PF12848">
    <property type="entry name" value="ABC_tran_Xtn"/>
    <property type="match status" value="1"/>
</dbReference>
<dbReference type="NCBIfam" id="NF007921">
    <property type="entry name" value="PRK10636.1"/>
    <property type="match status" value="1"/>
</dbReference>
<dbReference type="InterPro" id="IPR050611">
    <property type="entry name" value="ABCF"/>
</dbReference>
<dbReference type="Gene3D" id="3.40.50.300">
    <property type="entry name" value="P-loop containing nucleotide triphosphate hydrolases"/>
    <property type="match status" value="2"/>
</dbReference>
<dbReference type="PROSITE" id="PS00211">
    <property type="entry name" value="ABC_TRANSPORTER_1"/>
    <property type="match status" value="2"/>
</dbReference>
<dbReference type="STRING" id="796620.VIBC2010_19415"/>
<dbReference type="Pfam" id="PF00005">
    <property type="entry name" value="ABC_tran"/>
    <property type="match status" value="2"/>
</dbReference>
<feature type="compositionally biased region" description="Basic and acidic residues" evidence="6">
    <location>
        <begin position="545"/>
        <end position="558"/>
    </location>
</feature>
<sequence length="640" mass="72792">MITFSSIQLLRGGKPLLEQASATIHPGDKIGLVGKNGCGKSTLFALIKDELSIDAGSFTKPAHWELAWVAQETPAIERSAIEYVIDGDREYRGLEAQLVEAEKQDNGTLVAELHGKIETIGGYSIRARAAELLDGLGFSQEQMTWNLTQFSGGWRMRLNLAQALLCRSDLLLLDEPTNHLDLDAVMWLERWLQNYPGTLILISHDRDFLDPVVNRIIHVENQSMNEYTGNYSSFEEQRAQKLILQQAQFEKQQKQMSHMQKYIDRFRYKASKARQAQSRIKALERMEKVLPAQLDNPFSFEFRQPDALPNPIIMMDEVSAGYDQHLILERIRLNLVPGSRIGLLGRNGAGKSTLIKLLSKELKPQSGLLTYSQGVKIGYFAQHQLETLHPEETPLQHMMQIAPHKTELELRNYLGSFGFQGEKALESVAPFSGGEKARLVLALIVWQKPNLLLLDEPTNHLDLDMRQALTFALQTFEGAMVIVSHDRYLLKATTDDLYLVHNKQVAPFDGDLNDYYKWLTEQQRQERRVNQASTDDKVSLNSAAAKKEQKRREADFRKQTAPIRKNLVNLEKKMASIGDILMEAEAQLSDNALYDAENKAKLTEVLSVQSTNKSALEEVELEWMTLQEQLEQMEQEFNQQ</sequence>
<dbReference type="FunFam" id="3.40.50.300:FF:002053">
    <property type="entry name" value="ABC transporter ATP-binding protein"/>
    <property type="match status" value="1"/>
</dbReference>
<dbReference type="eggNOG" id="COG0488">
    <property type="taxonomic scope" value="Bacteria"/>
</dbReference>
<proteinExistence type="inferred from homology"/>
<evidence type="ECO:0000256" key="5">
    <source>
        <dbReference type="ARBA" id="ARBA00069073"/>
    </source>
</evidence>
<dbReference type="AlphaFoldDB" id="E3BP46"/>
<dbReference type="SUPFAM" id="SSF52540">
    <property type="entry name" value="P-loop containing nucleoside triphosphate hydrolases"/>
    <property type="match status" value="2"/>
</dbReference>
<evidence type="ECO:0000313" key="8">
    <source>
        <dbReference type="EMBL" id="EFP95178.1"/>
    </source>
</evidence>
<keyword evidence="1" id="KW-0677">Repeat</keyword>
<dbReference type="RefSeq" id="WP_009602939.1">
    <property type="nucleotide sequence ID" value="NZ_AEIU01000099.1"/>
</dbReference>
<dbReference type="InterPro" id="IPR003439">
    <property type="entry name" value="ABC_transporter-like_ATP-bd"/>
</dbReference>
<evidence type="ECO:0000256" key="4">
    <source>
        <dbReference type="ARBA" id="ARBA00061571"/>
    </source>
</evidence>
<keyword evidence="3 8" id="KW-0067">ATP-binding</keyword>
<evidence type="ECO:0000259" key="7">
    <source>
        <dbReference type="PROSITE" id="PS50893"/>
    </source>
</evidence>
<feature type="domain" description="ABC transporter" evidence="7">
    <location>
        <begin position="313"/>
        <end position="527"/>
    </location>
</feature>
<evidence type="ECO:0000256" key="3">
    <source>
        <dbReference type="ARBA" id="ARBA00022840"/>
    </source>
</evidence>
<dbReference type="GO" id="GO:0016887">
    <property type="term" value="F:ATP hydrolysis activity"/>
    <property type="evidence" value="ECO:0007669"/>
    <property type="project" value="InterPro"/>
</dbReference>
<dbReference type="PANTHER" id="PTHR19211">
    <property type="entry name" value="ATP-BINDING TRANSPORT PROTEIN-RELATED"/>
    <property type="match status" value="1"/>
</dbReference>
<keyword evidence="9" id="KW-1185">Reference proteome</keyword>
<reference evidence="8 9" key="1">
    <citation type="journal article" date="2012" name="Int. J. Syst. Evol. Microbiol.">
        <title>Vibrio caribbeanicus sp. nov., isolated from the marine sponge Scleritoderma cyanea.</title>
        <authorList>
            <person name="Hoffmann M."/>
            <person name="Monday S.R."/>
            <person name="Allard M.W."/>
            <person name="Strain E.A."/>
            <person name="Whittaker P."/>
            <person name="Naum M."/>
            <person name="McCarthy P.J."/>
            <person name="Lopez J.V."/>
            <person name="Fischer M."/>
            <person name="Brown E.W."/>
        </authorList>
    </citation>
    <scope>NUCLEOTIDE SEQUENCE [LARGE SCALE GENOMIC DNA]</scope>
    <source>
        <strain evidence="8 9">ATCC BAA-2122</strain>
    </source>
</reference>
<evidence type="ECO:0000256" key="6">
    <source>
        <dbReference type="SAM" id="MobiDB-lite"/>
    </source>
</evidence>
<keyword evidence="2" id="KW-0547">Nucleotide-binding</keyword>
<feature type="compositionally biased region" description="Basic and acidic residues" evidence="6">
    <location>
        <begin position="527"/>
        <end position="538"/>
    </location>
</feature>
<dbReference type="InterPro" id="IPR017871">
    <property type="entry name" value="ABC_transporter-like_CS"/>
</dbReference>